<feature type="domain" description="Helicase ATP-binding" evidence="15">
    <location>
        <begin position="1"/>
        <end position="98"/>
    </location>
</feature>
<dbReference type="InterPro" id="IPR017907">
    <property type="entry name" value="Znf_RING_CS"/>
</dbReference>
<name>A0A820PUD4_9BILA</name>
<dbReference type="EMBL" id="CAJOBP010003516">
    <property type="protein sequence ID" value="CAF4408383.1"/>
    <property type="molecule type" value="Genomic_DNA"/>
</dbReference>
<dbReference type="SUPFAM" id="SSF57850">
    <property type="entry name" value="RING/U-box"/>
    <property type="match status" value="2"/>
</dbReference>
<keyword evidence="6" id="KW-0547">Nucleotide-binding</keyword>
<keyword evidence="12" id="KW-0067">ATP-binding</keyword>
<evidence type="ECO:0000256" key="5">
    <source>
        <dbReference type="ARBA" id="ARBA00022737"/>
    </source>
</evidence>
<feature type="domain" description="RING-type" evidence="17">
    <location>
        <begin position="1236"/>
        <end position="1407"/>
    </location>
</feature>
<protein>
    <recommendedName>
        <fullName evidence="2">RNA helicase</fullName>
        <ecNumber evidence="2">3.6.4.13</ecNumber>
    </recommendedName>
</protein>
<keyword evidence="9" id="KW-0378">Hydrolase</keyword>
<keyword evidence="19" id="KW-1185">Reference proteome</keyword>
<feature type="domain" description="Helicase C-terminal" evidence="16">
    <location>
        <begin position="123"/>
        <end position="293"/>
    </location>
</feature>
<evidence type="ECO:0000256" key="6">
    <source>
        <dbReference type="ARBA" id="ARBA00022741"/>
    </source>
</evidence>
<dbReference type="InterPro" id="IPR027417">
    <property type="entry name" value="P-loop_NTPase"/>
</dbReference>
<comment type="similarity">
    <text evidence="1">Belongs to the DEAD box helicase family. DEAH subfamily.</text>
</comment>
<evidence type="ECO:0000256" key="10">
    <source>
        <dbReference type="ARBA" id="ARBA00022806"/>
    </source>
</evidence>
<dbReference type="Pfam" id="PF01485">
    <property type="entry name" value="IBR"/>
    <property type="match status" value="1"/>
</dbReference>
<dbReference type="Gene3D" id="3.30.70.330">
    <property type="match status" value="1"/>
</dbReference>
<evidence type="ECO:0000259" key="16">
    <source>
        <dbReference type="PROSITE" id="PS51194"/>
    </source>
</evidence>
<feature type="domain" description="RING-type" evidence="14">
    <location>
        <begin position="1240"/>
        <end position="1284"/>
    </location>
</feature>
<dbReference type="Gene3D" id="3.40.50.300">
    <property type="entry name" value="P-loop containing nucleotide triphosphate hydrolases"/>
    <property type="match status" value="2"/>
</dbReference>
<dbReference type="PANTHER" id="PTHR18934:SF99">
    <property type="entry name" value="ATP-DEPENDENT RNA HELICASE DHX37-RELATED"/>
    <property type="match status" value="1"/>
</dbReference>
<dbReference type="InterPro" id="IPR014001">
    <property type="entry name" value="Helicase_ATP-bd"/>
</dbReference>
<dbReference type="Gene3D" id="3.30.40.10">
    <property type="entry name" value="Zinc/RING finger domain, C3HC4 (zinc finger)"/>
    <property type="match status" value="1"/>
</dbReference>
<dbReference type="GO" id="GO:0016740">
    <property type="term" value="F:transferase activity"/>
    <property type="evidence" value="ECO:0007669"/>
    <property type="project" value="UniProtKB-KW"/>
</dbReference>
<evidence type="ECO:0000256" key="7">
    <source>
        <dbReference type="ARBA" id="ARBA00022771"/>
    </source>
</evidence>
<dbReference type="Proteomes" id="UP000663873">
    <property type="component" value="Unassembled WGS sequence"/>
</dbReference>
<dbReference type="InterPro" id="IPR007502">
    <property type="entry name" value="Helicase-assoc_dom"/>
</dbReference>
<evidence type="ECO:0000256" key="3">
    <source>
        <dbReference type="ARBA" id="ARBA00022679"/>
    </source>
</evidence>
<dbReference type="InterPro" id="IPR036612">
    <property type="entry name" value="KH_dom_type_1_sf"/>
</dbReference>
<comment type="caution">
    <text evidence="18">The sequence shown here is derived from an EMBL/GenBank/DDBJ whole genome shotgun (WGS) entry which is preliminary data.</text>
</comment>
<keyword evidence="5" id="KW-0677">Repeat</keyword>
<dbReference type="SUPFAM" id="SSF54928">
    <property type="entry name" value="RNA-binding domain, RBD"/>
    <property type="match status" value="1"/>
</dbReference>
<dbReference type="CDD" id="cd20335">
    <property type="entry name" value="BRcat_RBR"/>
    <property type="match status" value="1"/>
</dbReference>
<dbReference type="PROSITE" id="PS51873">
    <property type="entry name" value="TRIAD"/>
    <property type="match status" value="1"/>
</dbReference>
<feature type="non-terminal residue" evidence="18">
    <location>
        <position position="1"/>
    </location>
</feature>
<evidence type="ECO:0000256" key="2">
    <source>
        <dbReference type="ARBA" id="ARBA00012552"/>
    </source>
</evidence>
<dbReference type="InterPro" id="IPR001841">
    <property type="entry name" value="Znf_RING"/>
</dbReference>
<dbReference type="SMART" id="SM00847">
    <property type="entry name" value="HA2"/>
    <property type="match status" value="1"/>
</dbReference>
<accession>A0A820PUD4</accession>
<dbReference type="PANTHER" id="PTHR18934">
    <property type="entry name" value="ATP-DEPENDENT RNA HELICASE"/>
    <property type="match status" value="1"/>
</dbReference>
<dbReference type="PROSITE" id="PS00518">
    <property type="entry name" value="ZF_RING_1"/>
    <property type="match status" value="1"/>
</dbReference>
<evidence type="ECO:0000259" key="15">
    <source>
        <dbReference type="PROSITE" id="PS51192"/>
    </source>
</evidence>
<evidence type="ECO:0000259" key="14">
    <source>
        <dbReference type="PROSITE" id="PS50089"/>
    </source>
</evidence>
<evidence type="ECO:0000259" key="17">
    <source>
        <dbReference type="PROSITE" id="PS51873"/>
    </source>
</evidence>
<dbReference type="EC" id="3.6.4.13" evidence="2"/>
<dbReference type="SMART" id="SM00490">
    <property type="entry name" value="HELICc"/>
    <property type="match status" value="1"/>
</dbReference>
<dbReference type="InterPro" id="IPR013083">
    <property type="entry name" value="Znf_RING/FYVE/PHD"/>
</dbReference>
<keyword evidence="10" id="KW-0347">Helicase</keyword>
<dbReference type="PROSITE" id="PS00690">
    <property type="entry name" value="DEAH_ATP_HELICASE"/>
    <property type="match status" value="1"/>
</dbReference>
<dbReference type="Pfam" id="PF24641">
    <property type="entry name" value="KH_DEAH11_2nd"/>
    <property type="match status" value="1"/>
</dbReference>
<dbReference type="InterPro" id="IPR001650">
    <property type="entry name" value="Helicase_C-like"/>
</dbReference>
<dbReference type="GO" id="GO:0003723">
    <property type="term" value="F:RNA binding"/>
    <property type="evidence" value="ECO:0007669"/>
    <property type="project" value="InterPro"/>
</dbReference>
<dbReference type="PROSITE" id="PS51194">
    <property type="entry name" value="HELICASE_CTER"/>
    <property type="match status" value="1"/>
</dbReference>
<dbReference type="GO" id="GO:0016787">
    <property type="term" value="F:hydrolase activity"/>
    <property type="evidence" value="ECO:0007669"/>
    <property type="project" value="UniProtKB-KW"/>
</dbReference>
<dbReference type="SMART" id="SM00647">
    <property type="entry name" value="IBR"/>
    <property type="match status" value="1"/>
</dbReference>
<dbReference type="Gene3D" id="1.20.120.1080">
    <property type="match status" value="1"/>
</dbReference>
<dbReference type="GO" id="GO:0008270">
    <property type="term" value="F:zinc ion binding"/>
    <property type="evidence" value="ECO:0007669"/>
    <property type="project" value="UniProtKB-KW"/>
</dbReference>
<gene>
    <name evidence="18" type="ORF">UJA718_LOCUS19631</name>
</gene>
<evidence type="ECO:0000313" key="18">
    <source>
        <dbReference type="EMBL" id="CAF4408383.1"/>
    </source>
</evidence>
<dbReference type="InterPro" id="IPR056247">
    <property type="entry name" value="KH_DEAH11/12_2nd"/>
</dbReference>
<dbReference type="InterPro" id="IPR012677">
    <property type="entry name" value="Nucleotide-bd_a/b_plait_sf"/>
</dbReference>
<dbReference type="PROSITE" id="PS51192">
    <property type="entry name" value="HELICASE_ATP_BIND_1"/>
    <property type="match status" value="1"/>
</dbReference>
<dbReference type="InterPro" id="IPR002867">
    <property type="entry name" value="IBR_dom"/>
</dbReference>
<dbReference type="GO" id="GO:0003724">
    <property type="term" value="F:RNA helicase activity"/>
    <property type="evidence" value="ECO:0007669"/>
    <property type="project" value="UniProtKB-EC"/>
</dbReference>
<dbReference type="PROSITE" id="PS50089">
    <property type="entry name" value="ZF_RING_2"/>
    <property type="match status" value="1"/>
</dbReference>
<evidence type="ECO:0000313" key="19">
    <source>
        <dbReference type="Proteomes" id="UP000663873"/>
    </source>
</evidence>
<evidence type="ECO:0000256" key="12">
    <source>
        <dbReference type="ARBA" id="ARBA00022840"/>
    </source>
</evidence>
<evidence type="ECO:0000256" key="1">
    <source>
        <dbReference type="ARBA" id="ARBA00008792"/>
    </source>
</evidence>
<dbReference type="Pfam" id="PF00271">
    <property type="entry name" value="Helicase_C"/>
    <property type="match status" value="1"/>
</dbReference>
<evidence type="ECO:0000256" key="4">
    <source>
        <dbReference type="ARBA" id="ARBA00022723"/>
    </source>
</evidence>
<proteinExistence type="inferred from homology"/>
<reference evidence="18" key="1">
    <citation type="submission" date="2021-02" db="EMBL/GenBank/DDBJ databases">
        <authorList>
            <person name="Nowell W R."/>
        </authorList>
    </citation>
    <scope>NUCLEOTIDE SEQUENCE</scope>
</reference>
<keyword evidence="8" id="KW-0833">Ubl conjugation pathway</keyword>
<dbReference type="CDD" id="cd17917">
    <property type="entry name" value="DEXHc_RHA-like"/>
    <property type="match status" value="1"/>
</dbReference>
<keyword evidence="3" id="KW-0808">Transferase</keyword>
<dbReference type="InterPro" id="IPR048333">
    <property type="entry name" value="HA2_WH"/>
</dbReference>
<evidence type="ECO:0000256" key="13">
    <source>
        <dbReference type="PROSITE-ProRule" id="PRU00175"/>
    </source>
</evidence>
<dbReference type="InterPro" id="IPR044066">
    <property type="entry name" value="TRIAD_supradom"/>
</dbReference>
<dbReference type="SMART" id="SM00184">
    <property type="entry name" value="RING"/>
    <property type="match status" value="1"/>
</dbReference>
<evidence type="ECO:0000256" key="11">
    <source>
        <dbReference type="ARBA" id="ARBA00022833"/>
    </source>
</evidence>
<dbReference type="GO" id="GO:0005524">
    <property type="term" value="F:ATP binding"/>
    <property type="evidence" value="ECO:0007669"/>
    <property type="project" value="UniProtKB-KW"/>
</dbReference>
<evidence type="ECO:0000256" key="9">
    <source>
        <dbReference type="ARBA" id="ARBA00022801"/>
    </source>
</evidence>
<evidence type="ECO:0000256" key="8">
    <source>
        <dbReference type="ARBA" id="ARBA00022786"/>
    </source>
</evidence>
<dbReference type="CDD" id="cd18791">
    <property type="entry name" value="SF2_C_RHA"/>
    <property type="match status" value="1"/>
</dbReference>
<dbReference type="SUPFAM" id="SSF54791">
    <property type="entry name" value="Eukaryotic type KH-domain (KH-domain type I)"/>
    <property type="match status" value="2"/>
</dbReference>
<keyword evidence="11" id="KW-0862">Zinc</keyword>
<organism evidence="18 19">
    <name type="scientific">Rotaria socialis</name>
    <dbReference type="NCBI Taxonomy" id="392032"/>
    <lineage>
        <taxon>Eukaryota</taxon>
        <taxon>Metazoa</taxon>
        <taxon>Spiralia</taxon>
        <taxon>Gnathifera</taxon>
        <taxon>Rotifera</taxon>
        <taxon>Eurotatoria</taxon>
        <taxon>Bdelloidea</taxon>
        <taxon>Philodinida</taxon>
        <taxon>Philodinidae</taxon>
        <taxon>Rotaria</taxon>
    </lineage>
</organism>
<dbReference type="InterPro" id="IPR002464">
    <property type="entry name" value="DNA/RNA_helicase_DEAH_CS"/>
</dbReference>
<dbReference type="CDD" id="cd00590">
    <property type="entry name" value="RRM_SF"/>
    <property type="match status" value="1"/>
</dbReference>
<sequence>VGFQVGGGRPTTSHSTKIKFVTDTLFLNEFQHSPMLPQYSIVIVDEAHERKIDTDIVFGLMKQCLRKRKDLKLIVMSATLDIDLLYNYFASDFKCDILEVGGRTYPIEDFYLDDDVENYVQTSVAKAVEIHQSDEIGDILVFLTGPDEIDLALADLHKKLENDKSYIGMPLHGKLSEEENAQIFKKMPNKRKIIFSTNVAETSVTIDGIKHVIESGMVKEKMWDDKRKMQVLKIGQITKSSVKQRRGRAGRTSAGKCYHLYTIETYEAMDACSRAEILCTQPTIAILKLKHLNIDNIELFEWLQSPPASSLHEAYQILMWLNALDSQGKLTQLGRTMARLDIDPKLTAMLYKGKELNCLSYALILAGMLTVSQSIWWSSKDQESKDMASRARAEFSHKTGDHITLINVYLKWNAFCANNENKKQQYGWCKSHSVNGKLLQVVQDFIKEKAKQMEYEVKIPNSEELDGHVIDCLLQCITAGHFMNLAISHGPLRAGYKVISAFSQMTTEPVTARVFRTSTLCLNDQMPKYVFFNELLSLNGTNYITVLSSIDLGCLESVSQQWYAAVNGTSLHTIAFESFSFGNIGAILLRAVVGKRNCNLNKLEETTQTIVDVDYKQSRLTIWSRKADLEKAKKIVEDMIQKEKEKLLVEAEEIQIVAIWYLTKSTGNGKIIFRQEKSALKAYELLQSLNYQCHYQRSNDLPTMKVVYYLSKHNRKAFINFESLQQAHEAVLKMNNPQTITLAQNKQNRTGSVLFQGFPEDTDEEDVRSYFQGCNGLTDVQILRGRKGQIFKKPESAADDIKAIFNRYTSFQRDTITFNPKVFNGKLEASVEFLDMTELTQAIEEMNGKTGFIGCGKVRLSERVQKNKNDANKKKEDEYVIQLQRLHKSLDKYHLINILKESQLYDDVKNVIIYREKLENRNPTTKRTDVALKEEEDIGLIGLRSMFLSTKDLFRSVPDCQIPSSTPDGTVTALVLFNDPIDITTAIKTYDNQAIQLFKGSSNLRLIPSIAHEIFINAALTKAIPDKIKQAIQYIREKYKRVYIKAVHSEKPGKATTMKIFIDGDDIQHITVAKITFDTLMKGMEYRFEDDSEKTRIIFDRVGTKLLQQIQNETGTYIWWNYSSSFVRIYGSDQASEEARKRIDEYIRDTLSSKNSTIILDIPSGYIRQVLKMSVTYWDVFAKEFNVEISTMVAKRQVRVVGKEQDVAKCEEAIKQSWSTIIVEQQALSKLLTVAADVECQICYELANYFLQACGHAFCLNCLKMQLSTKFDTTLTNQSLNIKCMISTCDSPLLLRDIKTIIDPKNIPKLARASLEAYLKADKDIQQCMGIDCKQVYRKSQHPQSYFCDVCLKTYCVKCEVEYHLGTTCDQYQALLKLKPEDRLAAYNIGKPAFLEVEKKAYSILTL</sequence>
<dbReference type="InterPro" id="IPR035979">
    <property type="entry name" value="RBD_domain_sf"/>
</dbReference>
<keyword evidence="4" id="KW-0479">Metal-binding</keyword>
<dbReference type="Pfam" id="PF04408">
    <property type="entry name" value="WHD_HA2"/>
    <property type="match status" value="1"/>
</dbReference>
<keyword evidence="7 13" id="KW-0863">Zinc-finger</keyword>
<dbReference type="SUPFAM" id="SSF52540">
    <property type="entry name" value="P-loop containing nucleoside triphosphate hydrolases"/>
    <property type="match status" value="1"/>
</dbReference>
<dbReference type="Pfam" id="PF21010">
    <property type="entry name" value="HA2_C"/>
    <property type="match status" value="1"/>
</dbReference>